<keyword evidence="4 8" id="KW-0028">Amino-acid biosynthesis</keyword>
<keyword evidence="11" id="KW-1185">Reference proteome</keyword>
<dbReference type="InterPro" id="IPR004013">
    <property type="entry name" value="PHP_dom"/>
</dbReference>
<dbReference type="InterPro" id="IPR016195">
    <property type="entry name" value="Pol/histidinol_Pase-like"/>
</dbReference>
<dbReference type="PANTHER" id="PTHR21039:SF0">
    <property type="entry name" value="HISTIDINOL-PHOSPHATASE"/>
    <property type="match status" value="1"/>
</dbReference>
<evidence type="ECO:0000256" key="3">
    <source>
        <dbReference type="ARBA" id="ARBA00013085"/>
    </source>
</evidence>
<dbReference type="GO" id="GO:0000105">
    <property type="term" value="P:L-histidine biosynthetic process"/>
    <property type="evidence" value="ECO:0007669"/>
    <property type="project" value="UniProtKB-UniRule"/>
</dbReference>
<dbReference type="PANTHER" id="PTHR21039">
    <property type="entry name" value="HISTIDINOL PHOSPHATASE-RELATED"/>
    <property type="match status" value="1"/>
</dbReference>
<evidence type="ECO:0000256" key="5">
    <source>
        <dbReference type="ARBA" id="ARBA00022801"/>
    </source>
</evidence>
<dbReference type="UniPathway" id="UPA00031">
    <property type="reaction ID" value="UER00013"/>
</dbReference>
<sequence>MIICDSHTHSSFSFDAEVPMEDMVKGAIKKNINVITFTDHCDAIGIYDEKKFESVLEEEIPKSVAESKRLKEVYSDKIKILTGVELGEPTHSPEKTKVALGLGDYDFILASTHEVRGREDFYFLEYDENNIDTLLTEYFNEQLEVVKWNGFDSLAHFDYPARYIAERTDIKPDYSKYNNVIDEILTTLIKNNKALEINTSTISKPLSRPMPDKNILKRYKELGGYLITLGSDAHNVEALSQDFNKAFEILKELGFTSYYYYEKHNPVKVDLL</sequence>
<proteinExistence type="inferred from homology"/>
<dbReference type="InterPro" id="IPR010140">
    <property type="entry name" value="Histidinol_P_phosphatase_HisJ"/>
</dbReference>
<evidence type="ECO:0000313" key="10">
    <source>
        <dbReference type="EMBL" id="QCT05885.1"/>
    </source>
</evidence>
<evidence type="ECO:0000256" key="7">
    <source>
        <dbReference type="ARBA" id="ARBA00049158"/>
    </source>
</evidence>
<evidence type="ECO:0000259" key="9">
    <source>
        <dbReference type="SMART" id="SM00481"/>
    </source>
</evidence>
<accession>A0A4P8XSK8</accession>
<dbReference type="SUPFAM" id="SSF89550">
    <property type="entry name" value="PHP domain-like"/>
    <property type="match status" value="1"/>
</dbReference>
<name>A0A4P8XSK8_9FIRM</name>
<evidence type="ECO:0000256" key="1">
    <source>
        <dbReference type="ARBA" id="ARBA00004970"/>
    </source>
</evidence>
<dbReference type="RefSeq" id="WP_138155991.1">
    <property type="nucleotide sequence ID" value="NZ_CP039381.1"/>
</dbReference>
<protein>
    <recommendedName>
        <fullName evidence="3 8">Histidinol-phosphatase</fullName>
        <shortName evidence="8">HolPase</shortName>
        <ecNumber evidence="3 8">3.1.3.15</ecNumber>
    </recommendedName>
</protein>
<organism evidence="10 11">
    <name type="scientific">Ruminococcus bovis</name>
    <dbReference type="NCBI Taxonomy" id="2564099"/>
    <lineage>
        <taxon>Bacteria</taxon>
        <taxon>Bacillati</taxon>
        <taxon>Bacillota</taxon>
        <taxon>Clostridia</taxon>
        <taxon>Eubacteriales</taxon>
        <taxon>Oscillospiraceae</taxon>
        <taxon>Ruminococcus</taxon>
    </lineage>
</organism>
<keyword evidence="6 8" id="KW-0368">Histidine biosynthesis</keyword>
<reference evidence="10 11" key="1">
    <citation type="submission" date="2019-04" db="EMBL/GenBank/DDBJ databases">
        <authorList>
            <person name="Embree M."/>
            <person name="Gaffney J.R."/>
        </authorList>
    </citation>
    <scope>NUCLEOTIDE SEQUENCE [LARGE SCALE GENOMIC DNA]</scope>
    <source>
        <strain evidence="10 11">JE7A12</strain>
    </source>
</reference>
<dbReference type="Gene3D" id="3.20.20.140">
    <property type="entry name" value="Metal-dependent hydrolases"/>
    <property type="match status" value="1"/>
</dbReference>
<keyword evidence="5 8" id="KW-0378">Hydrolase</keyword>
<dbReference type="NCBIfam" id="TIGR01856">
    <property type="entry name" value="hisJ_fam"/>
    <property type="match status" value="1"/>
</dbReference>
<comment type="catalytic activity">
    <reaction evidence="7 8">
        <text>L-histidinol phosphate + H2O = L-histidinol + phosphate</text>
        <dbReference type="Rhea" id="RHEA:14465"/>
        <dbReference type="ChEBI" id="CHEBI:15377"/>
        <dbReference type="ChEBI" id="CHEBI:43474"/>
        <dbReference type="ChEBI" id="CHEBI:57699"/>
        <dbReference type="ChEBI" id="CHEBI:57980"/>
        <dbReference type="EC" id="3.1.3.15"/>
    </reaction>
</comment>
<dbReference type="GO" id="GO:0005737">
    <property type="term" value="C:cytoplasm"/>
    <property type="evidence" value="ECO:0007669"/>
    <property type="project" value="TreeGrafter"/>
</dbReference>
<evidence type="ECO:0000256" key="4">
    <source>
        <dbReference type="ARBA" id="ARBA00022605"/>
    </source>
</evidence>
<comment type="similarity">
    <text evidence="2 8">Belongs to the PHP hydrolase family. HisK subfamily.</text>
</comment>
<evidence type="ECO:0000256" key="2">
    <source>
        <dbReference type="ARBA" id="ARBA00009152"/>
    </source>
</evidence>
<evidence type="ECO:0000313" key="11">
    <source>
        <dbReference type="Proteomes" id="UP000301475"/>
    </source>
</evidence>
<dbReference type="InterPro" id="IPR003141">
    <property type="entry name" value="Pol/His_phosphatase_N"/>
</dbReference>
<comment type="pathway">
    <text evidence="1 8">Amino-acid biosynthesis; L-histidine biosynthesis; L-histidine from 5-phospho-alpha-D-ribose 1-diphosphate: step 8/9.</text>
</comment>
<dbReference type="AlphaFoldDB" id="A0A4P8XSK8"/>
<dbReference type="SMART" id="SM00481">
    <property type="entry name" value="POLIIIAc"/>
    <property type="match status" value="1"/>
</dbReference>
<dbReference type="GO" id="GO:0004401">
    <property type="term" value="F:histidinol-phosphatase activity"/>
    <property type="evidence" value="ECO:0007669"/>
    <property type="project" value="UniProtKB-UniRule"/>
</dbReference>
<dbReference type="EC" id="3.1.3.15" evidence="3 8"/>
<dbReference type="KEGG" id="ruj:E5Z56_00230"/>
<gene>
    <name evidence="10" type="ORF">E5Z56_00230</name>
</gene>
<dbReference type="Pfam" id="PF02811">
    <property type="entry name" value="PHP"/>
    <property type="match status" value="1"/>
</dbReference>
<evidence type="ECO:0000256" key="6">
    <source>
        <dbReference type="ARBA" id="ARBA00023102"/>
    </source>
</evidence>
<evidence type="ECO:0000256" key="8">
    <source>
        <dbReference type="RuleBase" id="RU366003"/>
    </source>
</evidence>
<dbReference type="OrthoDB" id="9775255at2"/>
<dbReference type="EMBL" id="CP039381">
    <property type="protein sequence ID" value="QCT05885.1"/>
    <property type="molecule type" value="Genomic_DNA"/>
</dbReference>
<dbReference type="Proteomes" id="UP000301475">
    <property type="component" value="Chromosome"/>
</dbReference>
<feature type="domain" description="Polymerase/histidinol phosphatase N-terminal" evidence="9">
    <location>
        <begin position="4"/>
        <end position="90"/>
    </location>
</feature>